<protein>
    <submittedName>
        <fullName evidence="1">Uncharacterized protein</fullName>
    </submittedName>
</protein>
<dbReference type="EMBL" id="AP024238">
    <property type="protein sequence ID" value="BCO25668.1"/>
    <property type="molecule type" value="Genomic_DNA"/>
</dbReference>
<dbReference type="Proteomes" id="UP000824366">
    <property type="component" value="Chromosome"/>
</dbReference>
<evidence type="ECO:0000313" key="1">
    <source>
        <dbReference type="EMBL" id="BCO25668.1"/>
    </source>
</evidence>
<name>A0ABN6D232_9BURK</name>
<proteinExistence type="predicted"/>
<evidence type="ECO:0000313" key="2">
    <source>
        <dbReference type="Proteomes" id="UP000824366"/>
    </source>
</evidence>
<accession>A0ABN6D232</accession>
<keyword evidence="2" id="KW-1185">Reference proteome</keyword>
<reference evidence="1 2" key="1">
    <citation type="journal article" date="2021" name="Microbiol. Spectr.">
        <title>A Single Bacterium Capable of Oxidation and Reduction of Iron at Circumneutral pH.</title>
        <authorList>
            <person name="Kato S."/>
            <person name="Ohkuma M."/>
        </authorList>
    </citation>
    <scope>NUCLEOTIDE SEQUENCE [LARGE SCALE GENOMIC DNA]</scope>
    <source>
        <strain evidence="1 2">MIZ03</strain>
    </source>
</reference>
<gene>
    <name evidence="1" type="ORF">MIZ03_0532</name>
</gene>
<sequence>MLDPGVNPIRHVNWHGPSWPSLDYTAYWNTRFGTGRSKWRHSSVFGYFGEFLLIGMERQGQRAHPCIYPMYQH</sequence>
<organism evidence="1 2">
    <name type="scientific">Rhodoferax lithotrophicus</name>
    <dbReference type="NCBI Taxonomy" id="2798804"/>
    <lineage>
        <taxon>Bacteria</taxon>
        <taxon>Pseudomonadati</taxon>
        <taxon>Pseudomonadota</taxon>
        <taxon>Betaproteobacteria</taxon>
        <taxon>Burkholderiales</taxon>
        <taxon>Comamonadaceae</taxon>
        <taxon>Rhodoferax</taxon>
    </lineage>
</organism>